<dbReference type="Proteomes" id="UP000533637">
    <property type="component" value="Unassembled WGS sequence"/>
</dbReference>
<dbReference type="Pfam" id="PF14315">
    <property type="entry name" value="DUF4380"/>
    <property type="match status" value="1"/>
</dbReference>
<dbReference type="InterPro" id="IPR008928">
    <property type="entry name" value="6-hairpin_glycosidase_sf"/>
</dbReference>
<evidence type="ECO:0000259" key="4">
    <source>
        <dbReference type="Pfam" id="PF07971"/>
    </source>
</evidence>
<evidence type="ECO:0000256" key="1">
    <source>
        <dbReference type="ARBA" id="ARBA00001913"/>
    </source>
</evidence>
<dbReference type="Pfam" id="PF17678">
    <property type="entry name" value="Glyco_hydro_92N"/>
    <property type="match status" value="1"/>
</dbReference>
<comment type="cofactor">
    <cofactor evidence="1">
        <name>Ca(2+)</name>
        <dbReference type="ChEBI" id="CHEBI:29108"/>
    </cofactor>
</comment>
<accession>A0ABR6KRD4</accession>
<dbReference type="InterPro" id="IPR005887">
    <property type="entry name" value="GH92_a_mannosidase_put"/>
</dbReference>
<dbReference type="Pfam" id="PF07971">
    <property type="entry name" value="Glyco_hydro_92"/>
    <property type="match status" value="1"/>
</dbReference>
<dbReference type="InterPro" id="IPR014718">
    <property type="entry name" value="GH-type_carb-bd"/>
</dbReference>
<gene>
    <name evidence="6" type="ORF">GGQ57_003250</name>
</gene>
<organism evidence="6 7">
    <name type="scientific">Parabacteroides faecis</name>
    <dbReference type="NCBI Taxonomy" id="1217282"/>
    <lineage>
        <taxon>Bacteria</taxon>
        <taxon>Pseudomonadati</taxon>
        <taxon>Bacteroidota</taxon>
        <taxon>Bacteroidia</taxon>
        <taxon>Bacteroidales</taxon>
        <taxon>Tannerellaceae</taxon>
        <taxon>Parabacteroides</taxon>
    </lineage>
</organism>
<dbReference type="SUPFAM" id="SSF48208">
    <property type="entry name" value="Six-hairpin glycosidases"/>
    <property type="match status" value="1"/>
</dbReference>
<dbReference type="PANTHER" id="PTHR12143:SF39">
    <property type="entry name" value="SECRETED PROTEIN"/>
    <property type="match status" value="1"/>
</dbReference>
<feature type="domain" description="Glycosyl hydrolase family 92 N-terminal" evidence="5">
    <location>
        <begin position="33"/>
        <end position="276"/>
    </location>
</feature>
<dbReference type="Gene3D" id="1.20.1050.60">
    <property type="entry name" value="alpha-1,2-mannosidase"/>
    <property type="match status" value="1"/>
</dbReference>
<dbReference type="RefSeq" id="WP_183671480.1">
    <property type="nucleotide sequence ID" value="NZ_BMPB01000007.1"/>
</dbReference>
<dbReference type="EMBL" id="JACHOC010000006">
    <property type="protein sequence ID" value="MBB4623338.1"/>
    <property type="molecule type" value="Genomic_DNA"/>
</dbReference>
<dbReference type="PROSITE" id="PS51257">
    <property type="entry name" value="PROKAR_LIPOPROTEIN"/>
    <property type="match status" value="1"/>
</dbReference>
<dbReference type="Gene3D" id="1.20.1610.10">
    <property type="entry name" value="alpha-1,2-mannosidases domains"/>
    <property type="match status" value="1"/>
</dbReference>
<proteinExistence type="predicted"/>
<dbReference type="Gene3D" id="2.70.98.10">
    <property type="match status" value="1"/>
</dbReference>
<comment type="subunit">
    <text evidence="2">Monomer.</text>
</comment>
<keyword evidence="7" id="KW-1185">Reference proteome</keyword>
<evidence type="ECO:0000259" key="5">
    <source>
        <dbReference type="Pfam" id="PF17678"/>
    </source>
</evidence>
<comment type="caution">
    <text evidence="6">The sequence shown here is derived from an EMBL/GenBank/DDBJ whole genome shotgun (WGS) entry which is preliminary data.</text>
</comment>
<dbReference type="Gene3D" id="3.30.2080.10">
    <property type="entry name" value="GH92 mannosidase domain"/>
    <property type="match status" value="1"/>
</dbReference>
<evidence type="ECO:0000256" key="2">
    <source>
        <dbReference type="ARBA" id="ARBA00011245"/>
    </source>
</evidence>
<dbReference type="InterPro" id="IPR012939">
    <property type="entry name" value="Glyco_hydro_92"/>
</dbReference>
<dbReference type="InterPro" id="IPR041371">
    <property type="entry name" value="GH92_N"/>
</dbReference>
<name>A0ABR6KRD4_9BACT</name>
<evidence type="ECO:0000313" key="6">
    <source>
        <dbReference type="EMBL" id="MBB4623338.1"/>
    </source>
</evidence>
<sequence>MKYYYSIFILFTLLIACSSGKVTNIENSEFLSYVDPFIGTDGHGHTFPGAAVPFGMVQLSPDTHLEGWDWCSGYHYTDSSIIGFSHTHLSGTGRSDLMDVLLMPTVGAVNVVPGTRENPDTGYRSRFSHQEESASPGYYKVKLLDYDIMVELTVSPRCGFHKYTYPATDDAHILLDLFHHYSTDSVKETSLQIVDDQTLAGKRLSKGWGEPGEKYWSNQQLFFVARFSKPFKSCNLVIDDQVVSGGLKQAVGKNLKALINYDTEKGEVIFVKVGLSAVSIENALRNLDTEIPGWDFDGVHKRACDSWEKELSKIAVKADRAEMKKFYTALYHSLLAPYLFSDVNNDYWGFDKKVHKTDGSNNYTVMSLWDTFRSANPLFTLIAPNTVNDIINSMLRQYDEYGLLPVWPLWASETNCMIGYHAIPVIVDAYFKGIRGYDVEKAYQAMVTSAMQNDFGVKYLKEYGYIPYDKYNKSVATALEYCYDDWCIAQLAKELGKTDDFAYFMKRAASYSVYFDKEYKLMNGVSSIGKPRRPFDPFYSSYGECDWVEGNSWQYSFFVPHDVQGLINLFGSDNEFINALDSLFSLHSNVSGEDVPLDISGFIGQYVHGNEPSHQVAYLYNYAGVPWKSQEKLHEIMTTLYTTLPDGLCGNEDCGQMSAWYVFSALGFYPVNPAEGLYVFGKPMIDQATLNVGNKPFEVQVKNLTSENIYIQSASLNGMDYNKLYLRHQDIMAGGTLVFVMGPRPSSTFGISMGSVPPSMTKYNNEGVHTLSVGNNTFSVSSSEGGRILSYTYNGREILSPASVHQLNYGSTLWPSPQRDWGWPPYPVLDTESYVVRMDQDTLVLDSKPDTVSGFRFQKKFSIDMRDSSVRIAYSIFNISREEKKVAAWDVCRTKGGVSFFPIDKNTDLPASSLKGVFVNDDILWYHFNKDSVPEPQKLFSTAKEGWLAHLIDNLLFIKKYPDISITELSPGQGEIEIFAQKEGTYIELENHGPYTVLQLGEQLTYNEKWFLRQVDTTLAPLRLVETVRMIIN</sequence>
<evidence type="ECO:0000256" key="3">
    <source>
        <dbReference type="ARBA" id="ARBA00022837"/>
    </source>
</evidence>
<keyword evidence="3" id="KW-0106">Calcium</keyword>
<reference evidence="6 7" key="1">
    <citation type="submission" date="2020-08" db="EMBL/GenBank/DDBJ databases">
        <title>Genomic Encyclopedia of Type Strains, Phase IV (KMG-IV): sequencing the most valuable type-strain genomes for metagenomic binning, comparative biology and taxonomic classification.</title>
        <authorList>
            <person name="Goeker M."/>
        </authorList>
    </citation>
    <scope>NUCLEOTIDE SEQUENCE [LARGE SCALE GENOMIC DNA]</scope>
    <source>
        <strain evidence="6 7">DSM 102983</strain>
    </source>
</reference>
<dbReference type="InterPro" id="IPR050883">
    <property type="entry name" value="PNGase"/>
</dbReference>
<dbReference type="NCBIfam" id="TIGR01180">
    <property type="entry name" value="aman2_put"/>
    <property type="match status" value="1"/>
</dbReference>
<dbReference type="InterPro" id="IPR025488">
    <property type="entry name" value="DUF4380"/>
</dbReference>
<dbReference type="PANTHER" id="PTHR12143">
    <property type="entry name" value="PEPTIDE N-GLYCANASE PNGASE -RELATED"/>
    <property type="match status" value="1"/>
</dbReference>
<protein>
    <submittedName>
        <fullName evidence="6">Alpha-1,2-mannosidase</fullName>
    </submittedName>
</protein>
<evidence type="ECO:0000313" key="7">
    <source>
        <dbReference type="Proteomes" id="UP000533637"/>
    </source>
</evidence>
<feature type="domain" description="Glycosyl hydrolase family 92" evidence="4">
    <location>
        <begin position="282"/>
        <end position="743"/>
    </location>
</feature>